<dbReference type="Pfam" id="PF14833">
    <property type="entry name" value="NAD_binding_11"/>
    <property type="match status" value="2"/>
</dbReference>
<feature type="domain" description="Four-carbon acid sugar kinase nucleotide binding" evidence="18">
    <location>
        <begin position="1155"/>
        <end position="1321"/>
    </location>
</feature>
<dbReference type="Gene3D" id="3.40.980.20">
    <property type="entry name" value="Four-carbon acid sugar kinase, nucleotide binding domain"/>
    <property type="match status" value="1"/>
</dbReference>
<dbReference type="InterPro" id="IPR029154">
    <property type="entry name" value="HIBADH-like_NADP-bd"/>
</dbReference>
<dbReference type="Gene3D" id="3.90.1150.10">
    <property type="entry name" value="Aspartate Aminotransferase, domain 1"/>
    <property type="match status" value="1"/>
</dbReference>
<dbReference type="Pfam" id="PF17042">
    <property type="entry name" value="NBD_C"/>
    <property type="match status" value="1"/>
</dbReference>
<feature type="domain" description="6-phosphogluconate dehydrogenase NADP-binding" evidence="15">
    <location>
        <begin position="526"/>
        <end position="683"/>
    </location>
</feature>
<comment type="similarity">
    <text evidence="2">Belongs to the four-carbon acid sugar kinase family.</text>
</comment>
<sequence>MTRRLIFYPKINMGSLASDNSPFEAVEYIPPDAIFDLTRLYLADPDARKVNLGQGTYKDEQGNPWILPSVGAAKEMIRDANHEYLPILGLASFRALATQLVYGEKSIAISEERVAACQALSGTPVYVTEPTWSNHRQVFEGAGFEVREFRWYSAETGRLDLSSVLEALSQAPPRSVFVFHASAHNPSGCDPSKEEWKQIADVVEERRVLPLFDSAYLGITSGSYADDAFAIRYFVDELGLETIVCASFAKNMGLYGERVGHVSIVTKSASSAKAVESRLAQITRAHISNPPAFGARIAAAILGDSQLRAQWDRDLVTMSNRIAGMREALYKELEKLGTPGDWKRILEQKGMFCILGLNLEKVLELRAFHETLSSRIAEAGRPDVTVIDSPVSGGTARAANGTLTIFASGEEHALDRSRGLLQDMSERLYVIRGGAGAASKVKMVNQLLVGTHIAAAAEAMALAAKAGLNTREVYNIITSAAGNSWAFENRVPHMLNGDWTPCSALDIFVKDMKQTKTDFTPATISKIGFIGLGAMGHGMAASLLRAGYSVRGFDVYGPAIDRFLSSEGKAERAGSAAEAVRGAEIVFLMVQNAMQVDSLLFGTDGAAESLSQGAIVILSSTVPPSFVKELDGRLKKLGKDIGLIDAPVSGGVARAANGTLTIICSGRECAIARANGPLMATAGATENLCHVQGGVGAASSVKLINQHLAGIHIASAAEAMAFSARLGLDTRSVFETLKNAAAWSWMFENRVPQMLDADWTAHSALSIFVKDLGIVLDEAKRLVSFAPIASAAHTLYLAGASRGLSTQADAGVVRLWESVTGVSVANNAGPRLEKERVNGQEHAESLSHSEPQPASAQEMLHKLPPEHPTDVLESIKGLVDSGVVPVLVVLDDDPTGTQTCHDIDVLMVWDSATLDYELSLDVKGFFILTNSRALPPADARRLILEVTRNVKEAAEKAGKSVEIVLRGDSTLRGHLPEEPEAVEEILGKFDAWIVAPSFLEGGRLTIDDVHYVREEDLLVPASQTPFAQDATFGYANSNLRQYVIEKCGSRFDQSSFVSISLDDIRLRGPSGVAQKLLSAPSGSVVIINAAAESDMRVFVAGLLEARMNGRRPRYLYRTGAAFVSSRLGLAQIPPLKFQDLNTEPAVTSAHRTGGLIVAGSYVPKTTAQLKFLRESRGEKLSVIELEVGHLIASEDTAAIRISEAAGEASQELAAGHDVLVMTSRTLVKGSDGISSLEIGSKVAQALVRLVELIQVRPRYIIAKGGITSSDAATKGLKMRRARILGQAAPGVPLWRCDEHTSRYPGVPYVVFPGNVGSEELLAEVIEAWTMGESVASGLQ</sequence>
<evidence type="ECO:0000259" key="14">
    <source>
        <dbReference type="Pfam" id="PF00155"/>
    </source>
</evidence>
<organism evidence="19 20">
    <name type="scientific">Diaporthe eres</name>
    <name type="common">Phomopsis oblonga</name>
    <dbReference type="NCBI Taxonomy" id="83184"/>
    <lineage>
        <taxon>Eukaryota</taxon>
        <taxon>Fungi</taxon>
        <taxon>Dikarya</taxon>
        <taxon>Ascomycota</taxon>
        <taxon>Pezizomycotina</taxon>
        <taxon>Sordariomycetes</taxon>
        <taxon>Sordariomycetidae</taxon>
        <taxon>Diaporthales</taxon>
        <taxon>Diaporthaceae</taxon>
        <taxon>Diaporthe</taxon>
        <taxon>Diaporthe eres species complex</taxon>
    </lineage>
</organism>
<dbReference type="InterPro" id="IPR004838">
    <property type="entry name" value="NHTrfase_class1_PyrdxlP-BS"/>
</dbReference>
<dbReference type="EMBL" id="JAKNSF020000021">
    <property type="protein sequence ID" value="KAK7731866.1"/>
    <property type="molecule type" value="Genomic_DNA"/>
</dbReference>
<dbReference type="Pfam" id="PF03446">
    <property type="entry name" value="NAD_binding_2"/>
    <property type="match status" value="2"/>
</dbReference>
<dbReference type="InterPro" id="IPR013328">
    <property type="entry name" value="6PGD_dom2"/>
</dbReference>
<dbReference type="PANTHER" id="PTHR43060:SF17">
    <property type="entry name" value="L-THREONATE DEHYDROGENASE"/>
    <property type="match status" value="1"/>
</dbReference>
<feature type="domain" description="Four-carbon acid sugar kinase N-terminal" evidence="16">
    <location>
        <begin position="887"/>
        <end position="1125"/>
    </location>
</feature>
<dbReference type="InterPro" id="IPR015421">
    <property type="entry name" value="PyrdxlP-dep_Trfase_major"/>
</dbReference>
<comment type="caution">
    <text evidence="19">The sequence shown here is derived from an EMBL/GenBank/DDBJ whole genome shotgun (WGS) entry which is preliminary data.</text>
</comment>
<dbReference type="InterPro" id="IPR037051">
    <property type="entry name" value="4-carb_acid_sugar_kinase_N_sf"/>
</dbReference>
<feature type="region of interest" description="Disordered" evidence="13">
    <location>
        <begin position="830"/>
        <end position="858"/>
    </location>
</feature>
<evidence type="ECO:0000256" key="8">
    <source>
        <dbReference type="ARBA" id="ARBA00022777"/>
    </source>
</evidence>
<comment type="similarity">
    <text evidence="3">Belongs to the class-I pyridoxal-phosphate-dependent aminotransferase family.</text>
</comment>
<keyword evidence="6 12" id="KW-0808">Transferase</keyword>
<dbReference type="CDD" id="cd00609">
    <property type="entry name" value="AAT_like"/>
    <property type="match status" value="1"/>
</dbReference>
<keyword evidence="10" id="KW-0663">Pyridoxal phosphate</keyword>
<accession>A0ABR1PBI2</accession>
<feature type="domain" description="3-hydroxyisobutyrate dehydrogenase-like NAD-binding" evidence="17">
    <location>
        <begin position="436"/>
        <end position="515"/>
    </location>
</feature>
<evidence type="ECO:0000313" key="20">
    <source>
        <dbReference type="Proteomes" id="UP001430848"/>
    </source>
</evidence>
<dbReference type="SUPFAM" id="SSF53383">
    <property type="entry name" value="PLP-dependent transferases"/>
    <property type="match status" value="1"/>
</dbReference>
<protein>
    <recommendedName>
        <fullName evidence="12">Aspartate aminotransferase</fullName>
        <ecNumber evidence="12">2.6.1.1</ecNumber>
    </recommendedName>
</protein>
<evidence type="ECO:0000259" key="15">
    <source>
        <dbReference type="Pfam" id="PF03446"/>
    </source>
</evidence>
<dbReference type="InterPro" id="IPR031475">
    <property type="entry name" value="NBD_C"/>
</dbReference>
<dbReference type="InterPro" id="IPR036291">
    <property type="entry name" value="NAD(P)-bd_dom_sf"/>
</dbReference>
<feature type="compositionally biased region" description="Basic and acidic residues" evidence="13">
    <location>
        <begin position="831"/>
        <end position="847"/>
    </location>
</feature>
<evidence type="ECO:0000259" key="18">
    <source>
        <dbReference type="Pfam" id="PF17042"/>
    </source>
</evidence>
<evidence type="ECO:0000256" key="2">
    <source>
        <dbReference type="ARBA" id="ARBA00005715"/>
    </source>
</evidence>
<dbReference type="InterPro" id="IPR015422">
    <property type="entry name" value="PyrdxlP-dep_Trfase_small"/>
</dbReference>
<keyword evidence="7" id="KW-0547">Nucleotide-binding</keyword>
<dbReference type="Pfam" id="PF00155">
    <property type="entry name" value="Aminotran_1_2"/>
    <property type="match status" value="1"/>
</dbReference>
<evidence type="ECO:0000256" key="9">
    <source>
        <dbReference type="ARBA" id="ARBA00022840"/>
    </source>
</evidence>
<evidence type="ECO:0000259" key="17">
    <source>
        <dbReference type="Pfam" id="PF14833"/>
    </source>
</evidence>
<evidence type="ECO:0000256" key="3">
    <source>
        <dbReference type="ARBA" id="ARBA00007441"/>
    </source>
</evidence>
<evidence type="ECO:0000256" key="1">
    <source>
        <dbReference type="ARBA" id="ARBA00001933"/>
    </source>
</evidence>
<dbReference type="SUPFAM" id="SSF142764">
    <property type="entry name" value="YgbK-like"/>
    <property type="match status" value="1"/>
</dbReference>
<dbReference type="Gene3D" id="3.40.50.720">
    <property type="entry name" value="NAD(P)-binding Rossmann-like Domain"/>
    <property type="match status" value="1"/>
</dbReference>
<dbReference type="InterPro" id="IPR015424">
    <property type="entry name" value="PyrdxlP-dep_Trfase"/>
</dbReference>
<dbReference type="PROSITE" id="PS00895">
    <property type="entry name" value="3_HYDROXYISOBUT_DH"/>
    <property type="match status" value="1"/>
</dbReference>
<comment type="miscellaneous">
    <text evidence="12">In eukaryotes there are cytoplasmic, mitochondrial and chloroplastic isozymes.</text>
</comment>
<dbReference type="EC" id="2.6.1.1" evidence="12"/>
<dbReference type="PANTHER" id="PTHR43060">
    <property type="entry name" value="3-HYDROXYISOBUTYRATE DEHYDROGENASE-LIKE 1, MITOCHONDRIAL-RELATED"/>
    <property type="match status" value="1"/>
</dbReference>
<evidence type="ECO:0000256" key="10">
    <source>
        <dbReference type="ARBA" id="ARBA00022898"/>
    </source>
</evidence>
<gene>
    <name evidence="19" type="ORF">SLS63_005163</name>
</gene>
<name>A0ABR1PBI2_DIAER</name>
<dbReference type="Proteomes" id="UP001430848">
    <property type="component" value="Unassembled WGS sequence"/>
</dbReference>
<evidence type="ECO:0000256" key="4">
    <source>
        <dbReference type="ARBA" id="ARBA00011738"/>
    </source>
</evidence>
<keyword evidence="20" id="KW-1185">Reference proteome</keyword>
<dbReference type="InterPro" id="IPR008927">
    <property type="entry name" value="6-PGluconate_DH-like_C_sf"/>
</dbReference>
<dbReference type="PROSITE" id="PS00105">
    <property type="entry name" value="AA_TRANSFER_CLASS_1"/>
    <property type="match status" value="1"/>
</dbReference>
<keyword evidence="5 12" id="KW-0032">Aminotransferase</keyword>
<evidence type="ECO:0000256" key="7">
    <source>
        <dbReference type="ARBA" id="ARBA00022741"/>
    </source>
</evidence>
<dbReference type="InterPro" id="IPR002204">
    <property type="entry name" value="3-OH-isobutyrate_DH-rel_CS"/>
</dbReference>
<dbReference type="Gene3D" id="1.10.1040.10">
    <property type="entry name" value="N-(1-d-carboxylethyl)-l-norvaline Dehydrogenase, domain 2"/>
    <property type="match status" value="2"/>
</dbReference>
<comment type="subunit">
    <text evidence="4 12">Homodimer.</text>
</comment>
<dbReference type="Gene3D" id="3.40.640.10">
    <property type="entry name" value="Type I PLP-dependent aspartate aminotransferase-like (Major domain)"/>
    <property type="match status" value="1"/>
</dbReference>
<dbReference type="Gene3D" id="3.40.50.10840">
    <property type="entry name" value="Putative sugar-binding, N-terminal domain"/>
    <property type="match status" value="1"/>
</dbReference>
<feature type="domain" description="Aminotransferase class I/classII large" evidence="14">
    <location>
        <begin position="48"/>
        <end position="363"/>
    </location>
</feature>
<dbReference type="SUPFAM" id="SSF48179">
    <property type="entry name" value="6-phosphogluconate dehydrogenase C-terminal domain-like"/>
    <property type="match status" value="2"/>
</dbReference>
<dbReference type="InterPro" id="IPR042213">
    <property type="entry name" value="NBD_C_sf"/>
</dbReference>
<evidence type="ECO:0000259" key="16">
    <source>
        <dbReference type="Pfam" id="PF07005"/>
    </source>
</evidence>
<dbReference type="InterPro" id="IPR000796">
    <property type="entry name" value="Asp_trans"/>
</dbReference>
<evidence type="ECO:0000256" key="5">
    <source>
        <dbReference type="ARBA" id="ARBA00022576"/>
    </source>
</evidence>
<keyword evidence="11" id="KW-0119">Carbohydrate metabolism</keyword>
<feature type="domain" description="6-phosphogluconate dehydrogenase NADP-binding" evidence="15">
    <location>
        <begin position="374"/>
        <end position="430"/>
    </location>
</feature>
<dbReference type="SUPFAM" id="SSF51735">
    <property type="entry name" value="NAD(P)-binding Rossmann-fold domains"/>
    <property type="match status" value="2"/>
</dbReference>
<evidence type="ECO:0000256" key="12">
    <source>
        <dbReference type="RuleBase" id="RU000480"/>
    </source>
</evidence>
<dbReference type="InterPro" id="IPR010737">
    <property type="entry name" value="4-carb_acid_sugar_kinase_N"/>
</dbReference>
<dbReference type="Pfam" id="PF07005">
    <property type="entry name" value="SBD_N"/>
    <property type="match status" value="1"/>
</dbReference>
<feature type="domain" description="3-hydroxyisobutyrate dehydrogenase-like NAD-binding" evidence="17">
    <location>
        <begin position="696"/>
        <end position="815"/>
    </location>
</feature>
<evidence type="ECO:0000313" key="19">
    <source>
        <dbReference type="EMBL" id="KAK7731866.1"/>
    </source>
</evidence>
<proteinExistence type="inferred from homology"/>
<comment type="cofactor">
    <cofactor evidence="1">
        <name>pyridoxal 5'-phosphate</name>
        <dbReference type="ChEBI" id="CHEBI:597326"/>
    </cofactor>
</comment>
<keyword evidence="8" id="KW-0418">Kinase</keyword>
<dbReference type="PRINTS" id="PR00799">
    <property type="entry name" value="TRANSAMINASE"/>
</dbReference>
<keyword evidence="9" id="KW-0067">ATP-binding</keyword>
<evidence type="ECO:0000256" key="6">
    <source>
        <dbReference type="ARBA" id="ARBA00022679"/>
    </source>
</evidence>
<reference evidence="19 20" key="1">
    <citation type="submission" date="2024-02" db="EMBL/GenBank/DDBJ databases">
        <title>De novo assembly and annotation of 12 fungi associated with fruit tree decline syndrome in Ontario, Canada.</title>
        <authorList>
            <person name="Sulman M."/>
            <person name="Ellouze W."/>
            <person name="Ilyukhin E."/>
        </authorList>
    </citation>
    <scope>NUCLEOTIDE SEQUENCE [LARGE SCALE GENOMIC DNA]</scope>
    <source>
        <strain evidence="19 20">M169</strain>
    </source>
</reference>
<dbReference type="InterPro" id="IPR004839">
    <property type="entry name" value="Aminotransferase_I/II_large"/>
</dbReference>
<evidence type="ECO:0000256" key="13">
    <source>
        <dbReference type="SAM" id="MobiDB-lite"/>
    </source>
</evidence>
<evidence type="ECO:0000256" key="11">
    <source>
        <dbReference type="ARBA" id="ARBA00023277"/>
    </source>
</evidence>
<dbReference type="InterPro" id="IPR006115">
    <property type="entry name" value="6PGDH_NADP-bd"/>
</dbReference>
<comment type="catalytic activity">
    <reaction evidence="12">
        <text>L-aspartate + 2-oxoglutarate = oxaloacetate + L-glutamate</text>
        <dbReference type="Rhea" id="RHEA:21824"/>
        <dbReference type="ChEBI" id="CHEBI:16452"/>
        <dbReference type="ChEBI" id="CHEBI:16810"/>
        <dbReference type="ChEBI" id="CHEBI:29985"/>
        <dbReference type="ChEBI" id="CHEBI:29991"/>
        <dbReference type="EC" id="2.6.1.1"/>
    </reaction>
</comment>